<evidence type="ECO:0000313" key="5">
    <source>
        <dbReference type="EMBL" id="VEG85079.1"/>
    </source>
</evidence>
<accession>A0A3S4WP37</accession>
<evidence type="ECO:0000259" key="4">
    <source>
        <dbReference type="Pfam" id="PF00108"/>
    </source>
</evidence>
<comment type="similarity">
    <text evidence="1">Belongs to the thiolase-like superfamily. Thiolase family.</text>
</comment>
<dbReference type="EMBL" id="LR134372">
    <property type="protein sequence ID" value="VEG85079.1"/>
    <property type="molecule type" value="Genomic_DNA"/>
</dbReference>
<proteinExistence type="inferred from homology"/>
<dbReference type="Pfam" id="PF00108">
    <property type="entry name" value="Thiolase_N"/>
    <property type="match status" value="1"/>
</dbReference>
<dbReference type="RefSeq" id="WP_404842004.1">
    <property type="nucleotide sequence ID" value="NZ_CBCRZS010000011.1"/>
</dbReference>
<dbReference type="Gene3D" id="3.40.47.10">
    <property type="match status" value="1"/>
</dbReference>
<dbReference type="InterPro" id="IPR016039">
    <property type="entry name" value="Thiolase-like"/>
</dbReference>
<evidence type="ECO:0000256" key="3">
    <source>
        <dbReference type="ARBA" id="ARBA00023315"/>
    </source>
</evidence>
<organism evidence="5 6">
    <name type="scientific">Campylobacter upsaliensis</name>
    <dbReference type="NCBI Taxonomy" id="28080"/>
    <lineage>
        <taxon>Bacteria</taxon>
        <taxon>Pseudomonadati</taxon>
        <taxon>Campylobacterota</taxon>
        <taxon>Epsilonproteobacteria</taxon>
        <taxon>Campylobacterales</taxon>
        <taxon>Campylobacteraceae</taxon>
        <taxon>Campylobacter</taxon>
    </lineage>
</organism>
<evidence type="ECO:0000256" key="2">
    <source>
        <dbReference type="ARBA" id="ARBA00022679"/>
    </source>
</evidence>
<name>A0A3S4WP37_CAMUP</name>
<dbReference type="PANTHER" id="PTHR18919:SF107">
    <property type="entry name" value="ACETYL-COA ACETYLTRANSFERASE, CYTOSOLIC"/>
    <property type="match status" value="1"/>
</dbReference>
<evidence type="ECO:0000313" key="6">
    <source>
        <dbReference type="Proteomes" id="UP000278157"/>
    </source>
</evidence>
<dbReference type="GO" id="GO:0003985">
    <property type="term" value="F:acetyl-CoA C-acetyltransferase activity"/>
    <property type="evidence" value="ECO:0007669"/>
    <property type="project" value="UniProtKB-EC"/>
</dbReference>
<dbReference type="SUPFAM" id="SSF53901">
    <property type="entry name" value="Thiolase-like"/>
    <property type="match status" value="1"/>
</dbReference>
<feature type="domain" description="Thiolase N-terminal" evidence="4">
    <location>
        <begin position="3"/>
        <end position="87"/>
    </location>
</feature>
<dbReference type="Proteomes" id="UP000278157">
    <property type="component" value="Chromosome"/>
</dbReference>
<evidence type="ECO:0000256" key="1">
    <source>
        <dbReference type="ARBA" id="ARBA00010982"/>
    </source>
</evidence>
<keyword evidence="2 5" id="KW-0808">Transferase</keyword>
<dbReference type="EC" id="2.3.1.9" evidence="5"/>
<protein>
    <submittedName>
        <fullName evidence="5">Acetyl-CoA acetyltransferase</fullName>
        <ecNumber evidence="5">2.3.1.9</ecNumber>
    </submittedName>
</protein>
<dbReference type="PROSITE" id="PS51257">
    <property type="entry name" value="PROKAR_LIPOPROTEIN"/>
    <property type="match status" value="1"/>
</dbReference>
<sequence length="90" mass="9398">MLTKSLLDEAGVDKSLIDELILGQVLGAGCEQNVARQALINSGLSVEKTAFIVNMLCGSIGLGYDAISLNRADLLLCGGVENMSLAPLFT</sequence>
<dbReference type="PANTHER" id="PTHR18919">
    <property type="entry name" value="ACETYL-COA C-ACYLTRANSFERASE"/>
    <property type="match status" value="1"/>
</dbReference>
<dbReference type="AlphaFoldDB" id="A0A3S4WP37"/>
<reference evidence="5 6" key="1">
    <citation type="submission" date="2018-12" db="EMBL/GenBank/DDBJ databases">
        <authorList>
            <consortium name="Pathogen Informatics"/>
        </authorList>
    </citation>
    <scope>NUCLEOTIDE SEQUENCE [LARGE SCALE GENOMIC DNA]</scope>
    <source>
        <strain evidence="5 6">NCTC11541</strain>
    </source>
</reference>
<keyword evidence="3 5" id="KW-0012">Acyltransferase</keyword>
<dbReference type="InterPro" id="IPR020616">
    <property type="entry name" value="Thiolase_N"/>
</dbReference>
<gene>
    <name evidence="5" type="primary">thlA_2</name>
    <name evidence="5" type="ORF">NCTC11541_01121</name>
</gene>